<evidence type="ECO:0000313" key="1">
    <source>
        <dbReference type="EMBL" id="KAJ8069619.1"/>
    </source>
</evidence>
<accession>A0A9X0DNC4</accession>
<protein>
    <submittedName>
        <fullName evidence="1">Uncharacterized protein</fullName>
    </submittedName>
</protein>
<dbReference type="AlphaFoldDB" id="A0A9X0DNC4"/>
<keyword evidence="2" id="KW-1185">Reference proteome</keyword>
<evidence type="ECO:0000313" key="2">
    <source>
        <dbReference type="Proteomes" id="UP001152300"/>
    </source>
</evidence>
<comment type="caution">
    <text evidence="1">The sequence shown here is derived from an EMBL/GenBank/DDBJ whole genome shotgun (WGS) entry which is preliminary data.</text>
</comment>
<dbReference type="EMBL" id="JAPEIS010000001">
    <property type="protein sequence ID" value="KAJ8069619.1"/>
    <property type="molecule type" value="Genomic_DNA"/>
</dbReference>
<reference evidence="1" key="1">
    <citation type="submission" date="2022-11" db="EMBL/GenBank/DDBJ databases">
        <title>Genome Resource of Sclerotinia nivalis Strain SnTB1, a Plant Pathogen Isolated from American Ginseng.</title>
        <authorList>
            <person name="Fan S."/>
        </authorList>
    </citation>
    <scope>NUCLEOTIDE SEQUENCE</scope>
    <source>
        <strain evidence="1">SnTB1</strain>
    </source>
</reference>
<proteinExistence type="predicted"/>
<sequence>MSLYRFEDSRLPGEEALAGMKRCLGEQDPSTLATTDELAGTYEEICTVHPNEMRSLLDSTLKWHMGTHQRHYLWLSKERSKLAKAATNWE</sequence>
<organism evidence="1 2">
    <name type="scientific">Sclerotinia nivalis</name>
    <dbReference type="NCBI Taxonomy" id="352851"/>
    <lineage>
        <taxon>Eukaryota</taxon>
        <taxon>Fungi</taxon>
        <taxon>Dikarya</taxon>
        <taxon>Ascomycota</taxon>
        <taxon>Pezizomycotina</taxon>
        <taxon>Leotiomycetes</taxon>
        <taxon>Helotiales</taxon>
        <taxon>Sclerotiniaceae</taxon>
        <taxon>Sclerotinia</taxon>
    </lineage>
</organism>
<gene>
    <name evidence="1" type="ORF">OCU04_000056</name>
</gene>
<dbReference type="OrthoDB" id="5086500at2759"/>
<name>A0A9X0DNC4_9HELO</name>
<dbReference type="Proteomes" id="UP001152300">
    <property type="component" value="Unassembled WGS sequence"/>
</dbReference>